<accession>A0A7J6TT73</accession>
<keyword evidence="1" id="KW-0732">Signal</keyword>
<dbReference type="AlphaFoldDB" id="A0A7J6TT73"/>
<proteinExistence type="predicted"/>
<dbReference type="Proteomes" id="UP000574390">
    <property type="component" value="Unassembled WGS sequence"/>
</dbReference>
<organism evidence="2 3">
    <name type="scientific">Perkinsus olseni</name>
    <name type="common">Perkinsus atlanticus</name>
    <dbReference type="NCBI Taxonomy" id="32597"/>
    <lineage>
        <taxon>Eukaryota</taxon>
        <taxon>Sar</taxon>
        <taxon>Alveolata</taxon>
        <taxon>Perkinsozoa</taxon>
        <taxon>Perkinsea</taxon>
        <taxon>Perkinsida</taxon>
        <taxon>Perkinsidae</taxon>
        <taxon>Perkinsus</taxon>
    </lineage>
</organism>
<name>A0A7J6TT73_PEROL</name>
<sequence length="167" mass="18664">MHTAVVGIMCFMCVAALGLKIGETGSDSNVTTQLEAPAAVRRSQDRGSFPQTLGPKGFVPVCFTKSGGNYERPSSCDSEQCYGCRTNNYYVVQRRDHIGYAVCGDDCKEKADCPDWDNSQFCSPLDVCFLVCFEEWDCPPGRDCVKIETDMFDVRLCMFDMTDRRLL</sequence>
<comment type="caution">
    <text evidence="2">The sequence shown here is derived from an EMBL/GenBank/DDBJ whole genome shotgun (WGS) entry which is preliminary data.</text>
</comment>
<evidence type="ECO:0000256" key="1">
    <source>
        <dbReference type="SAM" id="SignalP"/>
    </source>
</evidence>
<dbReference type="EMBL" id="JABANM010005305">
    <property type="protein sequence ID" value="KAF4747832.1"/>
    <property type="molecule type" value="Genomic_DNA"/>
</dbReference>
<feature type="signal peptide" evidence="1">
    <location>
        <begin position="1"/>
        <end position="18"/>
    </location>
</feature>
<gene>
    <name evidence="2" type="ORF">FOZ62_016237</name>
</gene>
<feature type="chain" id="PRO_5029901180" evidence="1">
    <location>
        <begin position="19"/>
        <end position="167"/>
    </location>
</feature>
<reference evidence="2 3" key="1">
    <citation type="submission" date="2020-04" db="EMBL/GenBank/DDBJ databases">
        <title>Perkinsus olseni comparative genomics.</title>
        <authorList>
            <person name="Bogema D.R."/>
        </authorList>
    </citation>
    <scope>NUCLEOTIDE SEQUENCE [LARGE SCALE GENOMIC DNA]</scope>
    <source>
        <strain evidence="2">ATCC PRA-205</strain>
    </source>
</reference>
<protein>
    <submittedName>
        <fullName evidence="2">Uncharacterized protein</fullName>
    </submittedName>
</protein>
<evidence type="ECO:0000313" key="2">
    <source>
        <dbReference type="EMBL" id="KAF4747832.1"/>
    </source>
</evidence>
<evidence type="ECO:0000313" key="3">
    <source>
        <dbReference type="Proteomes" id="UP000574390"/>
    </source>
</evidence>